<dbReference type="PROSITE" id="PS00105">
    <property type="entry name" value="AA_TRANSFER_CLASS_1"/>
    <property type="match status" value="1"/>
</dbReference>
<proteinExistence type="inferred from homology"/>
<dbReference type="InterPro" id="IPR015424">
    <property type="entry name" value="PyrdxlP-dep_Trfase"/>
</dbReference>
<dbReference type="GO" id="GO:0030170">
    <property type="term" value="F:pyridoxal phosphate binding"/>
    <property type="evidence" value="ECO:0007669"/>
    <property type="project" value="InterPro"/>
</dbReference>
<name>A0A6H9XQI0_9CORY</name>
<dbReference type="GO" id="GO:0016829">
    <property type="term" value="F:lyase activity"/>
    <property type="evidence" value="ECO:0007669"/>
    <property type="project" value="UniProtKB-KW"/>
</dbReference>
<dbReference type="SUPFAM" id="SSF53383">
    <property type="entry name" value="PLP-dependent transferases"/>
    <property type="match status" value="1"/>
</dbReference>
<reference evidence="5 6" key="1">
    <citation type="submission" date="2018-06" db="EMBL/GenBank/DDBJ databases">
        <authorList>
            <consortium name="Pathogen Informatics"/>
            <person name="Doyle S."/>
        </authorList>
    </citation>
    <scope>NUCLEOTIDE SEQUENCE [LARGE SCALE GENOMIC DNA]</scope>
    <source>
        <strain evidence="5 6">NCTC10254</strain>
    </source>
</reference>
<feature type="domain" description="Aminotransferase class I/classII large" evidence="4">
    <location>
        <begin position="41"/>
        <end position="342"/>
    </location>
</feature>
<dbReference type="InterPro" id="IPR015422">
    <property type="entry name" value="PyrdxlP-dep_Trfase_small"/>
</dbReference>
<dbReference type="EC" id="2.6.1.-" evidence="3"/>
<dbReference type="InterPro" id="IPR015421">
    <property type="entry name" value="PyrdxlP-dep_Trfase_major"/>
</dbReference>
<keyword evidence="5" id="KW-0456">Lyase</keyword>
<evidence type="ECO:0000259" key="4">
    <source>
        <dbReference type="Pfam" id="PF00155"/>
    </source>
</evidence>
<dbReference type="Gene3D" id="3.40.640.10">
    <property type="entry name" value="Type I PLP-dependent aspartate aminotransferase-like (Major domain)"/>
    <property type="match status" value="1"/>
</dbReference>
<keyword evidence="2" id="KW-0663">Pyridoxal phosphate</keyword>
<accession>A0A6H9XQI0</accession>
<organism evidence="5 6">
    <name type="scientific">Corynebacterium matruchotii</name>
    <dbReference type="NCBI Taxonomy" id="43768"/>
    <lineage>
        <taxon>Bacteria</taxon>
        <taxon>Bacillati</taxon>
        <taxon>Actinomycetota</taxon>
        <taxon>Actinomycetes</taxon>
        <taxon>Mycobacteriales</taxon>
        <taxon>Corynebacteriaceae</taxon>
        <taxon>Corynebacterium</taxon>
    </lineage>
</organism>
<evidence type="ECO:0000256" key="1">
    <source>
        <dbReference type="ARBA" id="ARBA00001933"/>
    </source>
</evidence>
<dbReference type="GO" id="GO:0008483">
    <property type="term" value="F:transaminase activity"/>
    <property type="evidence" value="ECO:0007669"/>
    <property type="project" value="UniProtKB-KW"/>
</dbReference>
<evidence type="ECO:0000256" key="3">
    <source>
        <dbReference type="RuleBase" id="RU000481"/>
    </source>
</evidence>
<dbReference type="GeneID" id="84574344"/>
<dbReference type="Gene3D" id="3.90.1150.10">
    <property type="entry name" value="Aspartate Aminotransferase, domain 1"/>
    <property type="match status" value="1"/>
</dbReference>
<dbReference type="InterPro" id="IPR004838">
    <property type="entry name" value="NHTrfase_class1_PyrdxlP-BS"/>
</dbReference>
<dbReference type="Proteomes" id="UP000249886">
    <property type="component" value="Unassembled WGS sequence"/>
</dbReference>
<dbReference type="InterPro" id="IPR004839">
    <property type="entry name" value="Aminotransferase_I/II_large"/>
</dbReference>
<dbReference type="CDD" id="cd00609">
    <property type="entry name" value="AAT_like"/>
    <property type="match status" value="1"/>
</dbReference>
<dbReference type="AlphaFoldDB" id="A0A6H9XQI0"/>
<gene>
    <name evidence="5" type="primary">cobC</name>
    <name evidence="5" type="ORF">NCTC10254_01285</name>
</gene>
<dbReference type="Pfam" id="PF00155">
    <property type="entry name" value="Aminotran_1_2"/>
    <property type="match status" value="1"/>
</dbReference>
<comment type="cofactor">
    <cofactor evidence="1 3">
        <name>pyridoxal 5'-phosphate</name>
        <dbReference type="ChEBI" id="CHEBI:597326"/>
    </cofactor>
</comment>
<comment type="similarity">
    <text evidence="3">Belongs to the class-I pyridoxal-phosphate-dependent aminotransferase family.</text>
</comment>
<evidence type="ECO:0000313" key="6">
    <source>
        <dbReference type="Proteomes" id="UP000249886"/>
    </source>
</evidence>
<evidence type="ECO:0000313" key="5">
    <source>
        <dbReference type="EMBL" id="SPW28290.1"/>
    </source>
</evidence>
<dbReference type="NCBIfam" id="NF005915">
    <property type="entry name" value="PRK07908.1"/>
    <property type="match status" value="1"/>
</dbReference>
<sequence>MNVPACPPSRIHGDIAARGARIDFSVNVATSTPSWLIDALTSEIANLAAYPDADRLAAAEELIAEYHGVPPDYVMLLAGAAEGFVLLPHLPTTHPTIIHPGFSEPDIIFTDAGRPVDRVILPEPFTVLPSISDDADLVVIGNPTNPTGVLWGTDDLLDLDDGRRFVVVDEAFIDVVGEEHSVIPQVPIHPRLIVLRSLTKTWAIAGLRVGYMVADPDIVLGPLRRWRPHWPIGTLQIAAAEAVFTHGVTTLPEHRSQLLADREAMLRQLATVGWLPVSDSRAPFVLVRPGDLSPDQARTRYRKLMAHGIALRRCDTFPGLGWNYFRLAVRKKPQVDSLITALKE</sequence>
<dbReference type="EMBL" id="UARK01000006">
    <property type="protein sequence ID" value="SPW28290.1"/>
    <property type="molecule type" value="Genomic_DNA"/>
</dbReference>
<protein>
    <recommendedName>
        <fullName evidence="3">Aminotransferase</fullName>
        <ecNumber evidence="3">2.6.1.-</ecNumber>
    </recommendedName>
</protein>
<evidence type="ECO:0000256" key="2">
    <source>
        <dbReference type="ARBA" id="ARBA00022898"/>
    </source>
</evidence>
<dbReference type="RefSeq" id="WP_005525809.1">
    <property type="nucleotide sequence ID" value="NZ_CP050134.2"/>
</dbReference>
<keyword evidence="3 5" id="KW-0032">Aminotransferase</keyword>
<dbReference type="PANTHER" id="PTHR42885">
    <property type="entry name" value="HISTIDINOL-PHOSPHATE AMINOTRANSFERASE-RELATED"/>
    <property type="match status" value="1"/>
</dbReference>
<dbReference type="PANTHER" id="PTHR42885:SF1">
    <property type="entry name" value="THREONINE-PHOSPHATE DECARBOXYLASE"/>
    <property type="match status" value="1"/>
</dbReference>
<keyword evidence="3 5" id="KW-0808">Transferase</keyword>
<comment type="caution">
    <text evidence="5">The sequence shown here is derived from an EMBL/GenBank/DDBJ whole genome shotgun (WGS) entry which is preliminary data.</text>
</comment>